<feature type="transmembrane region" description="Helical" evidence="8">
    <location>
        <begin position="157"/>
        <end position="176"/>
    </location>
</feature>
<evidence type="ECO:0000256" key="3">
    <source>
        <dbReference type="ARBA" id="ARBA00022679"/>
    </source>
</evidence>
<accession>A0ABV4IAZ1</accession>
<keyword evidence="6 8" id="KW-0472">Membrane</keyword>
<comment type="subcellular location">
    <subcellularLocation>
        <location evidence="1">Cell membrane</location>
        <topology evidence="1">Multi-pass membrane protein</topology>
    </subcellularLocation>
</comment>
<feature type="transmembrane region" description="Helical" evidence="8">
    <location>
        <begin position="103"/>
        <end position="122"/>
    </location>
</feature>
<feature type="transmembrane region" description="Helical" evidence="8">
    <location>
        <begin position="62"/>
        <end position="83"/>
    </location>
</feature>
<feature type="transmembrane region" description="Helical" evidence="8">
    <location>
        <begin position="343"/>
        <end position="360"/>
    </location>
</feature>
<feature type="transmembrane region" description="Helical" evidence="8">
    <location>
        <begin position="244"/>
        <end position="265"/>
    </location>
</feature>
<organism evidence="9 10">
    <name type="scientific">Kineococcus mangrovi</name>
    <dbReference type="NCBI Taxonomy" id="1660183"/>
    <lineage>
        <taxon>Bacteria</taxon>
        <taxon>Bacillati</taxon>
        <taxon>Actinomycetota</taxon>
        <taxon>Actinomycetes</taxon>
        <taxon>Kineosporiales</taxon>
        <taxon>Kineosporiaceae</taxon>
        <taxon>Kineococcus</taxon>
    </lineage>
</organism>
<comment type="caution">
    <text evidence="9">The sequence shown here is derived from an EMBL/GenBank/DDBJ whole genome shotgun (WGS) entry which is preliminary data.</text>
</comment>
<dbReference type="Proteomes" id="UP001566476">
    <property type="component" value="Unassembled WGS sequence"/>
</dbReference>
<keyword evidence="4 8" id="KW-0812">Transmembrane</keyword>
<evidence type="ECO:0000256" key="4">
    <source>
        <dbReference type="ARBA" id="ARBA00022692"/>
    </source>
</evidence>
<keyword evidence="5 8" id="KW-1133">Transmembrane helix</keyword>
<dbReference type="InterPro" id="IPR006311">
    <property type="entry name" value="TAT_signal"/>
</dbReference>
<evidence type="ECO:0000256" key="6">
    <source>
        <dbReference type="ARBA" id="ARBA00023136"/>
    </source>
</evidence>
<keyword evidence="10" id="KW-1185">Reference proteome</keyword>
<dbReference type="EC" id="2.4.-.-" evidence="9"/>
<dbReference type="RefSeq" id="WP_370720615.1">
    <property type="nucleotide sequence ID" value="NZ_JBGGTQ010000011.1"/>
</dbReference>
<evidence type="ECO:0000313" key="10">
    <source>
        <dbReference type="Proteomes" id="UP001566476"/>
    </source>
</evidence>
<dbReference type="GO" id="GO:0016757">
    <property type="term" value="F:glycosyltransferase activity"/>
    <property type="evidence" value="ECO:0007669"/>
    <property type="project" value="UniProtKB-KW"/>
</dbReference>
<dbReference type="PROSITE" id="PS51318">
    <property type="entry name" value="TAT"/>
    <property type="match status" value="1"/>
</dbReference>
<sequence>MPDRRTWLPAAAGAALAVVLVLSGLGQEAWQRGYDLAVYRDGARDLLAGRDLYLRETYRGHWFVYPPFAAVLFLPLLLLPPAADLLVWDAVLLAVTAWACRKVFGSVAAGWFVGLGTAVVLVSDPFREALVLGQVSPLVVVGLVVGCLYGGRGGAVLAGLSGAVKVTPALVVVAFVNRRARWWFASAVAVVGLAATGVGVLVAPGSAVSYFGSLVWDSARVAAPGTTTNNSLAGAFAHAGLSSAVSSALGLVLAVPLLVLVVVVALRADWLERSDRLRFGLLVSLVTCLVSPVTWSHHALAAPIAAVALLAWGRVRWLVVLAGVPWLLPVLHWGALAAQTRPVSLLVLVALLALTPGGPARGRPAPPAATAPAAAPPAPS</sequence>
<evidence type="ECO:0000256" key="5">
    <source>
        <dbReference type="ARBA" id="ARBA00022989"/>
    </source>
</evidence>
<evidence type="ECO:0000256" key="8">
    <source>
        <dbReference type="SAM" id="Phobius"/>
    </source>
</evidence>
<evidence type="ECO:0000256" key="2">
    <source>
        <dbReference type="ARBA" id="ARBA00022475"/>
    </source>
</evidence>
<feature type="transmembrane region" description="Helical" evidence="8">
    <location>
        <begin position="129"/>
        <end position="151"/>
    </location>
</feature>
<name>A0ABV4IAZ1_9ACTN</name>
<proteinExistence type="inferred from homology"/>
<keyword evidence="9" id="KW-0328">Glycosyltransferase</keyword>
<dbReference type="Pfam" id="PF09594">
    <property type="entry name" value="GT87"/>
    <property type="match status" value="1"/>
</dbReference>
<evidence type="ECO:0000256" key="1">
    <source>
        <dbReference type="ARBA" id="ARBA00004651"/>
    </source>
</evidence>
<feature type="transmembrane region" description="Helical" evidence="8">
    <location>
        <begin position="183"/>
        <end position="203"/>
    </location>
</feature>
<dbReference type="InterPro" id="IPR018584">
    <property type="entry name" value="GT87"/>
</dbReference>
<comment type="similarity">
    <text evidence="7">Belongs to the glycosyltransferase 87 family.</text>
</comment>
<feature type="transmembrane region" description="Helical" evidence="8">
    <location>
        <begin position="315"/>
        <end position="336"/>
    </location>
</feature>
<feature type="transmembrane region" description="Helical" evidence="8">
    <location>
        <begin position="6"/>
        <end position="25"/>
    </location>
</feature>
<keyword evidence="2" id="KW-1003">Cell membrane</keyword>
<dbReference type="EMBL" id="JBGGTQ010000011">
    <property type="protein sequence ID" value="MEZ0494382.1"/>
    <property type="molecule type" value="Genomic_DNA"/>
</dbReference>
<evidence type="ECO:0000313" key="9">
    <source>
        <dbReference type="EMBL" id="MEZ0494382.1"/>
    </source>
</evidence>
<feature type="transmembrane region" description="Helical" evidence="8">
    <location>
        <begin position="277"/>
        <end position="295"/>
    </location>
</feature>
<reference evidence="9 10" key="1">
    <citation type="submission" date="2024-07" db="EMBL/GenBank/DDBJ databases">
        <authorList>
            <person name="Thanompreechachai J."/>
            <person name="Duangmal K."/>
        </authorList>
    </citation>
    <scope>NUCLEOTIDE SEQUENCE [LARGE SCALE GENOMIC DNA]</scope>
    <source>
        <strain evidence="9 10">TBRC 1896</strain>
    </source>
</reference>
<protein>
    <submittedName>
        <fullName evidence="9">Glycosyltransferase family 87 protein</fullName>
        <ecNumber evidence="9">2.4.-.-</ecNumber>
    </submittedName>
</protein>
<keyword evidence="3 9" id="KW-0808">Transferase</keyword>
<evidence type="ECO:0000256" key="7">
    <source>
        <dbReference type="ARBA" id="ARBA00024033"/>
    </source>
</evidence>
<gene>
    <name evidence="9" type="ORF">AB2L28_19265</name>
</gene>